<dbReference type="PANTHER" id="PTHR11496">
    <property type="entry name" value="ALCOHOL DEHYDROGENASE"/>
    <property type="match status" value="1"/>
</dbReference>
<protein>
    <submittedName>
        <fullName evidence="6">Iron-containing alcohol dehydrogenase</fullName>
        <ecNumber evidence="6">1.1.1.-</ecNumber>
    </submittedName>
</protein>
<evidence type="ECO:0000256" key="3">
    <source>
        <dbReference type="ARBA" id="ARBA00023027"/>
    </source>
</evidence>
<accession>A0ABW2K0W9</accession>
<dbReference type="Proteomes" id="UP001596494">
    <property type="component" value="Unassembled WGS sequence"/>
</dbReference>
<comment type="similarity">
    <text evidence="1">Belongs to the iron-containing alcohol dehydrogenase family.</text>
</comment>
<dbReference type="Pfam" id="PF25137">
    <property type="entry name" value="ADH_Fe_C"/>
    <property type="match status" value="1"/>
</dbReference>
<evidence type="ECO:0000259" key="4">
    <source>
        <dbReference type="Pfam" id="PF00465"/>
    </source>
</evidence>
<dbReference type="RefSeq" id="WP_289215722.1">
    <property type="nucleotide sequence ID" value="NZ_JAPVRC010000003.1"/>
</dbReference>
<dbReference type="Gene3D" id="3.40.50.1970">
    <property type="match status" value="1"/>
</dbReference>
<dbReference type="CDD" id="cd08551">
    <property type="entry name" value="Fe-ADH"/>
    <property type="match status" value="1"/>
</dbReference>
<comment type="caution">
    <text evidence="6">The sequence shown here is derived from an EMBL/GenBank/DDBJ whole genome shotgun (WGS) entry which is preliminary data.</text>
</comment>
<dbReference type="InterPro" id="IPR056798">
    <property type="entry name" value="ADH_Fe_C"/>
</dbReference>
<dbReference type="Pfam" id="PF00465">
    <property type="entry name" value="Fe-ADH"/>
    <property type="match status" value="1"/>
</dbReference>
<dbReference type="SUPFAM" id="SSF56796">
    <property type="entry name" value="Dehydroquinate synthase-like"/>
    <property type="match status" value="1"/>
</dbReference>
<sequence>MYPFISPKHIYYGEESLHRLTDIIETLDVKNALIITDPMLEELKIIEPVIELLRKKEIEWNVISDVVAELPIETADQAVEQARHYQPELVIGIGGGSALDLAKAVSVLLENPGEIHEYLNLNGEKVLKRQGVPKVLIPTTAGTGSEVTDISVFSLKDTKDVITHDYLLADYAIVDPLLTYTLPQKVTAASGIDALVHALEAYTSTQSTPLTDSLALEAIGKITANIRTAVWNGADREAREQMASGSLIAGLSFFNAGVAGVHALAYPLGGQFKIPHGESNAVLLPYVYDSIWLACLDKLVKVADVMGVPTKGKDRRTIAQDTVQALFYLVEDVGLPTKLIAYNIQRDDVESLTENALKQARLLKRSPKQLDEKSIKEIYYNAFQGTFTHNR</sequence>
<organism evidence="6 7">
    <name type="scientific">Halobacillus campisalis</name>
    <dbReference type="NCBI Taxonomy" id="435909"/>
    <lineage>
        <taxon>Bacteria</taxon>
        <taxon>Bacillati</taxon>
        <taxon>Bacillota</taxon>
        <taxon>Bacilli</taxon>
        <taxon>Bacillales</taxon>
        <taxon>Bacillaceae</taxon>
        <taxon>Halobacillus</taxon>
    </lineage>
</organism>
<dbReference type="Gene3D" id="1.20.1090.10">
    <property type="entry name" value="Dehydroquinate synthase-like - alpha domain"/>
    <property type="match status" value="1"/>
</dbReference>
<proteinExistence type="inferred from homology"/>
<dbReference type="PANTHER" id="PTHR11496:SF102">
    <property type="entry name" value="ALCOHOL DEHYDROGENASE 4"/>
    <property type="match status" value="1"/>
</dbReference>
<keyword evidence="7" id="KW-1185">Reference proteome</keyword>
<evidence type="ECO:0000313" key="7">
    <source>
        <dbReference type="Proteomes" id="UP001596494"/>
    </source>
</evidence>
<reference evidence="7" key="1">
    <citation type="journal article" date="2019" name="Int. J. Syst. Evol. Microbiol.">
        <title>The Global Catalogue of Microorganisms (GCM) 10K type strain sequencing project: providing services to taxonomists for standard genome sequencing and annotation.</title>
        <authorList>
            <consortium name="The Broad Institute Genomics Platform"/>
            <consortium name="The Broad Institute Genome Sequencing Center for Infectious Disease"/>
            <person name="Wu L."/>
            <person name="Ma J."/>
        </authorList>
    </citation>
    <scope>NUCLEOTIDE SEQUENCE [LARGE SCALE GENOMIC DNA]</scope>
    <source>
        <strain evidence="7">CCUG 73951</strain>
    </source>
</reference>
<keyword evidence="2 6" id="KW-0560">Oxidoreductase</keyword>
<dbReference type="GO" id="GO:0016491">
    <property type="term" value="F:oxidoreductase activity"/>
    <property type="evidence" value="ECO:0007669"/>
    <property type="project" value="UniProtKB-KW"/>
</dbReference>
<gene>
    <name evidence="6" type="ORF">ACFQMN_02755</name>
</gene>
<dbReference type="InterPro" id="IPR018211">
    <property type="entry name" value="ADH_Fe_CS"/>
</dbReference>
<name>A0ABW2K0W9_9BACI</name>
<feature type="domain" description="Fe-containing alcohol dehydrogenase-like C-terminal" evidence="5">
    <location>
        <begin position="187"/>
        <end position="382"/>
    </location>
</feature>
<evidence type="ECO:0000259" key="5">
    <source>
        <dbReference type="Pfam" id="PF25137"/>
    </source>
</evidence>
<evidence type="ECO:0000313" key="6">
    <source>
        <dbReference type="EMBL" id="MFC7319806.1"/>
    </source>
</evidence>
<keyword evidence="3" id="KW-0520">NAD</keyword>
<dbReference type="EC" id="1.1.1.-" evidence="6"/>
<evidence type="ECO:0000256" key="1">
    <source>
        <dbReference type="ARBA" id="ARBA00007358"/>
    </source>
</evidence>
<evidence type="ECO:0000256" key="2">
    <source>
        <dbReference type="ARBA" id="ARBA00023002"/>
    </source>
</evidence>
<dbReference type="EMBL" id="JBHTBY010000001">
    <property type="protein sequence ID" value="MFC7319806.1"/>
    <property type="molecule type" value="Genomic_DNA"/>
</dbReference>
<dbReference type="InterPro" id="IPR001670">
    <property type="entry name" value="ADH_Fe/GldA"/>
</dbReference>
<dbReference type="InterPro" id="IPR039697">
    <property type="entry name" value="Alcohol_dehydrogenase_Fe"/>
</dbReference>
<feature type="domain" description="Alcohol dehydrogenase iron-type/glycerol dehydrogenase GldA" evidence="4">
    <location>
        <begin position="7"/>
        <end position="176"/>
    </location>
</feature>
<dbReference type="PROSITE" id="PS00913">
    <property type="entry name" value="ADH_IRON_1"/>
    <property type="match status" value="1"/>
</dbReference>